<dbReference type="PANTHER" id="PTHR10963">
    <property type="entry name" value="GLYCOSYL HYDROLASE-RELATED"/>
    <property type="match status" value="1"/>
</dbReference>
<accession>A0A7W8G7Q1</accession>
<dbReference type="RefSeq" id="WP_184657667.1">
    <property type="nucleotide sequence ID" value="NZ_CP031518.1"/>
</dbReference>
<reference evidence="5 6" key="1">
    <citation type="submission" date="2020-08" db="EMBL/GenBank/DDBJ databases">
        <title>Genomic Encyclopedia of Type Strains, Phase IV (KMG-IV): sequencing the most valuable type-strain genomes for metagenomic binning, comparative biology and taxonomic classification.</title>
        <authorList>
            <person name="Goeker M."/>
        </authorList>
    </citation>
    <scope>NUCLEOTIDE SEQUENCE [LARGE SCALE GENOMIC DNA]</scope>
    <source>
        <strain evidence="5 6">DSM 103462</strain>
    </source>
</reference>
<feature type="domain" description="GH16" evidence="4">
    <location>
        <begin position="52"/>
        <end position="280"/>
    </location>
</feature>
<keyword evidence="6" id="KW-1185">Reference proteome</keyword>
<evidence type="ECO:0000256" key="3">
    <source>
        <dbReference type="SAM" id="SignalP"/>
    </source>
</evidence>
<dbReference type="Proteomes" id="UP000518887">
    <property type="component" value="Unassembled WGS sequence"/>
</dbReference>
<dbReference type="GO" id="GO:0005975">
    <property type="term" value="P:carbohydrate metabolic process"/>
    <property type="evidence" value="ECO:0007669"/>
    <property type="project" value="InterPro"/>
</dbReference>
<name>A0A7W8G7Q1_9SPIR</name>
<dbReference type="InterPro" id="IPR000757">
    <property type="entry name" value="Beta-glucanase-like"/>
</dbReference>
<evidence type="ECO:0000256" key="1">
    <source>
        <dbReference type="ARBA" id="ARBA00006865"/>
    </source>
</evidence>
<keyword evidence="3" id="KW-0732">Signal</keyword>
<evidence type="ECO:0000313" key="6">
    <source>
        <dbReference type="Proteomes" id="UP000518887"/>
    </source>
</evidence>
<dbReference type="InterPro" id="IPR013320">
    <property type="entry name" value="ConA-like_dom_sf"/>
</dbReference>
<comment type="similarity">
    <text evidence="1">Belongs to the glycosyl hydrolase 16 family.</text>
</comment>
<feature type="chain" id="PRO_5031114675" evidence="3">
    <location>
        <begin position="30"/>
        <end position="280"/>
    </location>
</feature>
<organism evidence="5 6">
    <name type="scientific">Treponema ruminis</name>
    <dbReference type="NCBI Taxonomy" id="744515"/>
    <lineage>
        <taxon>Bacteria</taxon>
        <taxon>Pseudomonadati</taxon>
        <taxon>Spirochaetota</taxon>
        <taxon>Spirochaetia</taxon>
        <taxon>Spirochaetales</taxon>
        <taxon>Treponemataceae</taxon>
        <taxon>Treponema</taxon>
    </lineage>
</organism>
<evidence type="ECO:0000256" key="2">
    <source>
        <dbReference type="SAM" id="MobiDB-lite"/>
    </source>
</evidence>
<sequence length="280" mass="32093">MKINKSIISNSRKLSLFASTIALSLFFTACEEKAQDLRPDYVKENMSLVWSDEFDGTSEEPNPENWDYNTGGHGWGNGERQNYTKDRSNSFVNNGTLKIVAHKNDSGKWTSARLMSSFKQSFTYGYIEFRAKLPVEKGSWPALWMMPQFSAYGNWPRSGEIDVMEYATNTWGKKTYGTVHCKAGSGGNAVNSDYIEIPNVTKWHTYAVLWQEDSIQWYYDGKFLTEYKNPHNENEPWAAWPFDKPFYIIMNVAMGGTLGGDIPGNLEKCQMEVDYVRVYQ</sequence>
<dbReference type="PANTHER" id="PTHR10963:SF55">
    <property type="entry name" value="GLYCOSIDE HYDROLASE FAMILY 16 PROTEIN"/>
    <property type="match status" value="1"/>
</dbReference>
<gene>
    <name evidence="5" type="ORF">HNP76_000757</name>
</gene>
<comment type="caution">
    <text evidence="5">The sequence shown here is derived from an EMBL/GenBank/DDBJ whole genome shotgun (WGS) entry which is preliminary data.</text>
</comment>
<dbReference type="PROSITE" id="PS51762">
    <property type="entry name" value="GH16_2"/>
    <property type="match status" value="1"/>
</dbReference>
<evidence type="ECO:0000259" key="4">
    <source>
        <dbReference type="PROSITE" id="PS51762"/>
    </source>
</evidence>
<evidence type="ECO:0000313" key="5">
    <source>
        <dbReference type="EMBL" id="MBB5225413.1"/>
    </source>
</evidence>
<dbReference type="SUPFAM" id="SSF49899">
    <property type="entry name" value="Concanavalin A-like lectins/glucanases"/>
    <property type="match status" value="1"/>
</dbReference>
<dbReference type="Pfam" id="PF00722">
    <property type="entry name" value="Glyco_hydro_16"/>
    <property type="match status" value="1"/>
</dbReference>
<dbReference type="InterPro" id="IPR050546">
    <property type="entry name" value="Glycosyl_Hydrlase_16"/>
</dbReference>
<dbReference type="CDD" id="cd08023">
    <property type="entry name" value="GH16_laminarinase_like"/>
    <property type="match status" value="1"/>
</dbReference>
<protein>
    <submittedName>
        <fullName evidence="5">Beta-glucanase (GH16 family)</fullName>
    </submittedName>
</protein>
<dbReference type="EMBL" id="JACHFQ010000002">
    <property type="protein sequence ID" value="MBB5225413.1"/>
    <property type="molecule type" value="Genomic_DNA"/>
</dbReference>
<proteinExistence type="inferred from homology"/>
<dbReference type="AlphaFoldDB" id="A0A7W8G7Q1"/>
<dbReference type="GO" id="GO:0004553">
    <property type="term" value="F:hydrolase activity, hydrolyzing O-glycosyl compounds"/>
    <property type="evidence" value="ECO:0007669"/>
    <property type="project" value="InterPro"/>
</dbReference>
<feature type="signal peptide" evidence="3">
    <location>
        <begin position="1"/>
        <end position="29"/>
    </location>
</feature>
<dbReference type="Gene3D" id="2.60.120.200">
    <property type="match status" value="1"/>
</dbReference>
<feature type="region of interest" description="Disordered" evidence="2">
    <location>
        <begin position="54"/>
        <end position="80"/>
    </location>
</feature>
<dbReference type="PROSITE" id="PS51257">
    <property type="entry name" value="PROKAR_LIPOPROTEIN"/>
    <property type="match status" value="1"/>
</dbReference>